<dbReference type="RefSeq" id="WP_091248839.1">
    <property type="nucleotide sequence ID" value="NZ_FMCU01000011.1"/>
</dbReference>
<dbReference type="STRING" id="121616.GA0070216_11130"/>
<feature type="transmembrane region" description="Helical" evidence="1">
    <location>
        <begin position="85"/>
        <end position="112"/>
    </location>
</feature>
<feature type="transmembrane region" description="Helical" evidence="1">
    <location>
        <begin position="124"/>
        <end position="145"/>
    </location>
</feature>
<reference evidence="3" key="1">
    <citation type="submission" date="2016-06" db="EMBL/GenBank/DDBJ databases">
        <authorList>
            <person name="Varghese N."/>
            <person name="Submissions Spin"/>
        </authorList>
    </citation>
    <scope>NUCLEOTIDE SEQUENCE [LARGE SCALE GENOMIC DNA]</scope>
    <source>
        <strain evidence="3">DSM 44100</strain>
    </source>
</reference>
<dbReference type="OrthoDB" id="5183513at2"/>
<feature type="transmembrane region" description="Helical" evidence="1">
    <location>
        <begin position="203"/>
        <end position="221"/>
    </location>
</feature>
<feature type="transmembrane region" description="Helical" evidence="1">
    <location>
        <begin position="152"/>
        <end position="170"/>
    </location>
</feature>
<protein>
    <submittedName>
        <fullName evidence="2">Uncharacterized protein</fullName>
    </submittedName>
</protein>
<accession>A0A1C4ZSN7</accession>
<keyword evidence="3" id="KW-1185">Reference proteome</keyword>
<dbReference type="AlphaFoldDB" id="A0A1C4ZSN7"/>
<dbReference type="EMBL" id="FMCU01000011">
    <property type="protein sequence ID" value="SCF35771.1"/>
    <property type="molecule type" value="Genomic_DNA"/>
</dbReference>
<gene>
    <name evidence="2" type="ORF">GA0070216_11130</name>
</gene>
<keyword evidence="1" id="KW-1133">Transmembrane helix</keyword>
<name>A0A1C4ZSN7_9ACTN</name>
<feature type="transmembrane region" description="Helical" evidence="1">
    <location>
        <begin position="12"/>
        <end position="33"/>
    </location>
</feature>
<evidence type="ECO:0000313" key="3">
    <source>
        <dbReference type="Proteomes" id="UP000198797"/>
    </source>
</evidence>
<sequence length="428" mass="46260">MIAFRHELRHSVALLAFPIVIFAHCALAVQWLWPSTNIWLNMTSAMVGASMLSGPLIAGLAAWIATREHRRNAAYLRMGAARGVLAAPALEWATIVLVAAASYVTVAVVLGVKTALGATAGAPNLVWLSVGLIALVLIATVGYLCGRLFPRVWTPPTVALISYLYFAWNLRHAGTPWSYLSPVTMQQVSIFRPMNNLLIVGQGLWYLALIALAAGILAIVLKGGLRTAPLLTMIAALIVASVSAGVVLRQHGRILGEPEKIAYRCSRTTPQICIHPAFGDGLPRLTTIFVELHEKVQGTPADFVRVEQLPRDVAMQPRPGANRFALDSLSEADMRGAVSEYLDGIGIGGFACVGRQAANGSSFANIEIVRAWLSNDMRQFFGDDAAVARLTWFTKIGEAGRRAWFARNYASIQACRLSDNVFTGEGDR</sequence>
<feature type="transmembrane region" description="Helical" evidence="1">
    <location>
        <begin position="45"/>
        <end position="65"/>
    </location>
</feature>
<feature type="transmembrane region" description="Helical" evidence="1">
    <location>
        <begin position="228"/>
        <end position="248"/>
    </location>
</feature>
<keyword evidence="1" id="KW-0812">Transmembrane</keyword>
<organism evidence="2 3">
    <name type="scientific">Micromonospora matsumotoense</name>
    <dbReference type="NCBI Taxonomy" id="121616"/>
    <lineage>
        <taxon>Bacteria</taxon>
        <taxon>Bacillati</taxon>
        <taxon>Actinomycetota</taxon>
        <taxon>Actinomycetes</taxon>
        <taxon>Micromonosporales</taxon>
        <taxon>Micromonosporaceae</taxon>
        <taxon>Micromonospora</taxon>
    </lineage>
</organism>
<evidence type="ECO:0000256" key="1">
    <source>
        <dbReference type="SAM" id="Phobius"/>
    </source>
</evidence>
<proteinExistence type="predicted"/>
<dbReference type="Proteomes" id="UP000198797">
    <property type="component" value="Unassembled WGS sequence"/>
</dbReference>
<keyword evidence="1" id="KW-0472">Membrane</keyword>
<evidence type="ECO:0000313" key="2">
    <source>
        <dbReference type="EMBL" id="SCF35771.1"/>
    </source>
</evidence>